<keyword evidence="2" id="KW-0732">Signal</keyword>
<organism evidence="4 5">
    <name type="scientific">Sapientia aquatica</name>
    <dbReference type="NCBI Taxonomy" id="1549640"/>
    <lineage>
        <taxon>Bacteria</taxon>
        <taxon>Pseudomonadati</taxon>
        <taxon>Pseudomonadota</taxon>
        <taxon>Betaproteobacteria</taxon>
        <taxon>Burkholderiales</taxon>
        <taxon>Oxalobacteraceae</taxon>
        <taxon>Sapientia</taxon>
    </lineage>
</organism>
<feature type="compositionally biased region" description="Basic and acidic residues" evidence="1">
    <location>
        <begin position="75"/>
        <end position="88"/>
    </location>
</feature>
<evidence type="ECO:0000256" key="1">
    <source>
        <dbReference type="SAM" id="MobiDB-lite"/>
    </source>
</evidence>
<evidence type="ECO:0000259" key="3">
    <source>
        <dbReference type="Pfam" id="PF13511"/>
    </source>
</evidence>
<name>A0A4R5W5U6_9BURK</name>
<accession>A0A4R5W5U6</accession>
<gene>
    <name evidence="4" type="ORF">E2I14_02995</name>
</gene>
<dbReference type="AlphaFoldDB" id="A0A4R5W5U6"/>
<feature type="domain" description="DUF4124" evidence="3">
    <location>
        <begin position="13"/>
        <end position="62"/>
    </location>
</feature>
<dbReference type="Proteomes" id="UP000294829">
    <property type="component" value="Unassembled WGS sequence"/>
</dbReference>
<evidence type="ECO:0000313" key="4">
    <source>
        <dbReference type="EMBL" id="TDK68522.1"/>
    </source>
</evidence>
<protein>
    <submittedName>
        <fullName evidence="4">DUF4124 domain-containing protein</fullName>
    </submittedName>
</protein>
<proteinExistence type="predicted"/>
<feature type="signal peptide" evidence="2">
    <location>
        <begin position="1"/>
        <end position="24"/>
    </location>
</feature>
<feature type="compositionally biased region" description="Polar residues" evidence="1">
    <location>
        <begin position="152"/>
        <end position="165"/>
    </location>
</feature>
<dbReference type="EMBL" id="SMYL01000001">
    <property type="protein sequence ID" value="TDK68522.1"/>
    <property type="molecule type" value="Genomic_DNA"/>
</dbReference>
<comment type="caution">
    <text evidence="4">The sequence shown here is derived from an EMBL/GenBank/DDBJ whole genome shotgun (WGS) entry which is preliminary data.</text>
</comment>
<reference evidence="4 5" key="1">
    <citation type="submission" date="2019-03" db="EMBL/GenBank/DDBJ databases">
        <title>Sapientia aquatica gen. nov., sp. nov., isolated from a crater lake.</title>
        <authorList>
            <person name="Felfoldi T."/>
            <person name="Szabo A."/>
            <person name="Toth E."/>
            <person name="Schumann P."/>
            <person name="Keki Z."/>
            <person name="Marialigeti K."/>
            <person name="Mathe I."/>
        </authorList>
    </citation>
    <scope>NUCLEOTIDE SEQUENCE [LARGE SCALE GENOMIC DNA]</scope>
    <source>
        <strain evidence="4 5">SA-152</strain>
    </source>
</reference>
<feature type="chain" id="PRO_5020865531" evidence="2">
    <location>
        <begin position="25"/>
        <end position="165"/>
    </location>
</feature>
<evidence type="ECO:0000256" key="2">
    <source>
        <dbReference type="SAM" id="SignalP"/>
    </source>
</evidence>
<dbReference type="Pfam" id="PF13511">
    <property type="entry name" value="DUF4124"/>
    <property type="match status" value="1"/>
</dbReference>
<feature type="region of interest" description="Disordered" evidence="1">
    <location>
        <begin position="144"/>
        <end position="165"/>
    </location>
</feature>
<keyword evidence="5" id="KW-1185">Reference proteome</keyword>
<sequence length="165" mass="18129">MKTFSCKSFAILAILLSMSTAVLAQYVWVDEKGNKQFSDQPPPASVAKNKILKYAGRSFDAPSSVDDADSTGSSEPKHELTLAEKDLASKKRRDELAAKAKKDAEAANIQAAKADNCKRLKEYKMSLDSGQRIAQFNTAGEKAYLTDEQRSQEQATTNQRMADCN</sequence>
<dbReference type="OrthoDB" id="9181422at2"/>
<evidence type="ECO:0000313" key="5">
    <source>
        <dbReference type="Proteomes" id="UP000294829"/>
    </source>
</evidence>
<dbReference type="InterPro" id="IPR025392">
    <property type="entry name" value="DUF4124"/>
</dbReference>
<feature type="region of interest" description="Disordered" evidence="1">
    <location>
        <begin position="59"/>
        <end position="88"/>
    </location>
</feature>